<keyword evidence="1" id="KW-1133">Transmembrane helix</keyword>
<proteinExistence type="predicted"/>
<accession>A0A1F7WTQ0</accession>
<organism evidence="2 3">
    <name type="scientific">Candidatus Wallbacteria bacterium GWC2_49_35</name>
    <dbReference type="NCBI Taxonomy" id="1817813"/>
    <lineage>
        <taxon>Bacteria</taxon>
        <taxon>Candidatus Walliibacteriota</taxon>
    </lineage>
</organism>
<dbReference type="SUPFAM" id="SSF48452">
    <property type="entry name" value="TPR-like"/>
    <property type="match status" value="1"/>
</dbReference>
<evidence type="ECO:0000256" key="1">
    <source>
        <dbReference type="SAM" id="Phobius"/>
    </source>
</evidence>
<dbReference type="Proteomes" id="UP000178735">
    <property type="component" value="Unassembled WGS sequence"/>
</dbReference>
<evidence type="ECO:0000313" key="3">
    <source>
        <dbReference type="Proteomes" id="UP000178735"/>
    </source>
</evidence>
<gene>
    <name evidence="2" type="ORF">A2008_12525</name>
</gene>
<feature type="transmembrane region" description="Helical" evidence="1">
    <location>
        <begin position="488"/>
        <end position="509"/>
    </location>
</feature>
<evidence type="ECO:0000313" key="2">
    <source>
        <dbReference type="EMBL" id="OGM06017.1"/>
    </source>
</evidence>
<evidence type="ECO:0008006" key="4">
    <source>
        <dbReference type="Google" id="ProtNLM"/>
    </source>
</evidence>
<name>A0A1F7WTQ0_9BACT</name>
<comment type="caution">
    <text evidence="2">The sequence shown here is derived from an EMBL/GenBank/DDBJ whole genome shotgun (WGS) entry which is preliminary data.</text>
</comment>
<reference evidence="2 3" key="1">
    <citation type="journal article" date="2016" name="Nat. Commun.">
        <title>Thousands of microbial genomes shed light on interconnected biogeochemical processes in an aquifer system.</title>
        <authorList>
            <person name="Anantharaman K."/>
            <person name="Brown C.T."/>
            <person name="Hug L.A."/>
            <person name="Sharon I."/>
            <person name="Castelle C.J."/>
            <person name="Probst A.J."/>
            <person name="Thomas B.C."/>
            <person name="Singh A."/>
            <person name="Wilkins M.J."/>
            <person name="Karaoz U."/>
            <person name="Brodie E.L."/>
            <person name="Williams K.H."/>
            <person name="Hubbard S.S."/>
            <person name="Banfield J.F."/>
        </authorList>
    </citation>
    <scope>NUCLEOTIDE SEQUENCE [LARGE SCALE GENOMIC DNA]</scope>
</reference>
<feature type="transmembrane region" description="Helical" evidence="1">
    <location>
        <begin position="515"/>
        <end position="540"/>
    </location>
</feature>
<dbReference type="InterPro" id="IPR011990">
    <property type="entry name" value="TPR-like_helical_dom_sf"/>
</dbReference>
<sequence length="614" mass="70509">MNNFKLDDSIEYRQIKSIYGIIENVFSSGDNGFTADASRSFQLIISQIGLEVEAISKMSGLSNESSLLRDRKIFISALTGQQAIESLCKEFNLKLSKNLNNVCSIANYSYAKRILWHDLEFNDEFKPYSAGEAAETAEMKMGRHSRKKAEEYFKIGNIENAYITFLNTEEKHYGDFLCCYQLGLLCFFEKGDHERALNYFLMAAKYSQSKLKNIYVHSTLFCALIYRLMAAGGVPESYPQAAAAAKQAYETDPENTMAIYGYAQSLACSPSYISLVQQTRSLLMDLIEKNDIFIIQMIYDRALDNLSSEMSTLYNGIYNEAKIDVQEAAADLEDHLQRLAADASYSAMALKIDAIKTESHELAAGIESDGSYFQFIALRRKTQKLKDSLLAIIKEVTDNKNFAEFKSFLEKITLQFNEELNNEVLMFFTTAQNDFDKKIDALIHMNKVYPALETETFLRNYKRTSLGEGDRLPAVDWRNQRIYSLVKAVSGCFVFMTIFTALFGIWLLYYNQIAIIFNALMVLNVILWPLYAMACGKFYYSFIEGSRRELMEEIKKLDAFIFANEKKKRELIAETKRKYVKMIMERKKITQTVAEQILELCMEDKFDRVRALVF</sequence>
<keyword evidence="1" id="KW-0472">Membrane</keyword>
<dbReference type="EMBL" id="MGFH01000084">
    <property type="protein sequence ID" value="OGM06017.1"/>
    <property type="molecule type" value="Genomic_DNA"/>
</dbReference>
<protein>
    <recommendedName>
        <fullName evidence="4">Tetratricopeptide repeat protein</fullName>
    </recommendedName>
</protein>
<dbReference type="AlphaFoldDB" id="A0A1F7WTQ0"/>
<keyword evidence="1" id="KW-0812">Transmembrane</keyword>
<dbReference type="Gene3D" id="1.25.40.10">
    <property type="entry name" value="Tetratricopeptide repeat domain"/>
    <property type="match status" value="1"/>
</dbReference>